<evidence type="ECO:0000313" key="3">
    <source>
        <dbReference type="Proteomes" id="UP001221142"/>
    </source>
</evidence>
<dbReference type="Proteomes" id="UP001221142">
    <property type="component" value="Unassembled WGS sequence"/>
</dbReference>
<accession>A0AAD7FU98</accession>
<feature type="chain" id="PRO_5042177185" evidence="1">
    <location>
        <begin position="30"/>
        <end position="312"/>
    </location>
</feature>
<sequence length="312" mass="34634">MKPSHLCSPLLTLVLTWTLCLIQVQSTTALQFPLHLPVTLVNIFQHYHAQPNVHTNEVDLEDFWLRARELGDKAKSYSEDLIKKAAERSQVVSRAVGEVKDRIHTIVRGATDWHEELNALRILRAQRSKTARDVSLDLDGITAELEVAFGRVVAELNATFPAPDHAPGHEERVAAVEAALDQAGAALLPVCAKYGMNEERTRVYWDAMRPAIFVAVVTIGDLAEQHPDLLEALLFMAAIAILPEIGIARPLLRLFGWGPTGPAKGSTAAWAQRVFYGAAVSKGSWFAKLQQAAMSGTKWWWLPGWIRRWLGL</sequence>
<comment type="caution">
    <text evidence="2">The sequence shown here is derived from an EMBL/GenBank/DDBJ whole genome shotgun (WGS) entry which is preliminary data.</text>
</comment>
<dbReference type="InterPro" id="IPR038213">
    <property type="entry name" value="IFI6/IFI27-like_sf"/>
</dbReference>
<evidence type="ECO:0000256" key="1">
    <source>
        <dbReference type="SAM" id="SignalP"/>
    </source>
</evidence>
<keyword evidence="3" id="KW-1185">Reference proteome</keyword>
<dbReference type="EMBL" id="JARKIF010000005">
    <property type="protein sequence ID" value="KAJ7639228.1"/>
    <property type="molecule type" value="Genomic_DNA"/>
</dbReference>
<feature type="signal peptide" evidence="1">
    <location>
        <begin position="1"/>
        <end position="29"/>
    </location>
</feature>
<proteinExistence type="predicted"/>
<protein>
    <submittedName>
        <fullName evidence="2">Uncharacterized protein</fullName>
    </submittedName>
</protein>
<name>A0AAD7FU98_9AGAR</name>
<evidence type="ECO:0000313" key="2">
    <source>
        <dbReference type="EMBL" id="KAJ7639228.1"/>
    </source>
</evidence>
<gene>
    <name evidence="2" type="ORF">FB45DRAFT_787914</name>
</gene>
<dbReference type="AlphaFoldDB" id="A0AAD7FU98"/>
<keyword evidence="1" id="KW-0732">Signal</keyword>
<organism evidence="2 3">
    <name type="scientific">Roridomyces roridus</name>
    <dbReference type="NCBI Taxonomy" id="1738132"/>
    <lineage>
        <taxon>Eukaryota</taxon>
        <taxon>Fungi</taxon>
        <taxon>Dikarya</taxon>
        <taxon>Basidiomycota</taxon>
        <taxon>Agaricomycotina</taxon>
        <taxon>Agaricomycetes</taxon>
        <taxon>Agaricomycetidae</taxon>
        <taxon>Agaricales</taxon>
        <taxon>Marasmiineae</taxon>
        <taxon>Mycenaceae</taxon>
        <taxon>Roridomyces</taxon>
    </lineage>
</organism>
<dbReference type="Gene3D" id="6.10.110.10">
    <property type="match status" value="1"/>
</dbReference>
<reference evidence="2" key="1">
    <citation type="submission" date="2023-03" db="EMBL/GenBank/DDBJ databases">
        <title>Massive genome expansion in bonnet fungi (Mycena s.s.) driven by repeated elements and novel gene families across ecological guilds.</title>
        <authorList>
            <consortium name="Lawrence Berkeley National Laboratory"/>
            <person name="Harder C.B."/>
            <person name="Miyauchi S."/>
            <person name="Viragh M."/>
            <person name="Kuo A."/>
            <person name="Thoen E."/>
            <person name="Andreopoulos B."/>
            <person name="Lu D."/>
            <person name="Skrede I."/>
            <person name="Drula E."/>
            <person name="Henrissat B."/>
            <person name="Morin E."/>
            <person name="Kohler A."/>
            <person name="Barry K."/>
            <person name="LaButti K."/>
            <person name="Morin E."/>
            <person name="Salamov A."/>
            <person name="Lipzen A."/>
            <person name="Mereny Z."/>
            <person name="Hegedus B."/>
            <person name="Baldrian P."/>
            <person name="Stursova M."/>
            <person name="Weitz H."/>
            <person name="Taylor A."/>
            <person name="Grigoriev I.V."/>
            <person name="Nagy L.G."/>
            <person name="Martin F."/>
            <person name="Kauserud H."/>
        </authorList>
    </citation>
    <scope>NUCLEOTIDE SEQUENCE</scope>
    <source>
        <strain evidence="2">9284</strain>
    </source>
</reference>